<evidence type="ECO:0000313" key="1">
    <source>
        <dbReference type="EMBL" id="KAJ7533200.1"/>
    </source>
</evidence>
<sequence>MDSSFQSMRERFSKRHRESDKVLDESCFFASLSCKRQCGETLPHRDLLDLLETDDIEDNHWNDDYWDKATQEELICGVMRSLEEEISASDCSDFSECSMEGSFLPAFESSRSSLNEDGSPTSKSCIMSLDSPKSFNGSDEIGFLLEASDDELGISSSLFPEMESCVGRGSDLETISLKEHSVVDMESWQSKSDGECTGIFLCRRLW</sequence>
<name>A0ACC2BTW7_DIPCM</name>
<dbReference type="EMBL" id="CM055104">
    <property type="protein sequence ID" value="KAJ7533200.1"/>
    <property type="molecule type" value="Genomic_DNA"/>
</dbReference>
<keyword evidence="2" id="KW-1185">Reference proteome</keyword>
<proteinExistence type="predicted"/>
<organism evidence="1 2">
    <name type="scientific">Diphasiastrum complanatum</name>
    <name type="common">Issler's clubmoss</name>
    <name type="synonym">Lycopodium complanatum</name>
    <dbReference type="NCBI Taxonomy" id="34168"/>
    <lineage>
        <taxon>Eukaryota</taxon>
        <taxon>Viridiplantae</taxon>
        <taxon>Streptophyta</taxon>
        <taxon>Embryophyta</taxon>
        <taxon>Tracheophyta</taxon>
        <taxon>Lycopodiopsida</taxon>
        <taxon>Lycopodiales</taxon>
        <taxon>Lycopodiaceae</taxon>
        <taxon>Lycopodioideae</taxon>
        <taxon>Diphasiastrum</taxon>
    </lineage>
</organism>
<comment type="caution">
    <text evidence="1">The sequence shown here is derived from an EMBL/GenBank/DDBJ whole genome shotgun (WGS) entry which is preliminary data.</text>
</comment>
<dbReference type="Proteomes" id="UP001162992">
    <property type="component" value="Chromosome 13"/>
</dbReference>
<gene>
    <name evidence="1" type="ORF">O6H91_13G037400</name>
</gene>
<evidence type="ECO:0000313" key="2">
    <source>
        <dbReference type="Proteomes" id="UP001162992"/>
    </source>
</evidence>
<reference evidence="2" key="1">
    <citation type="journal article" date="2024" name="Proc. Natl. Acad. Sci. U.S.A.">
        <title>Extraordinary preservation of gene collinearity over three hundred million years revealed in homosporous lycophytes.</title>
        <authorList>
            <person name="Li C."/>
            <person name="Wickell D."/>
            <person name="Kuo L.Y."/>
            <person name="Chen X."/>
            <person name="Nie B."/>
            <person name="Liao X."/>
            <person name="Peng D."/>
            <person name="Ji J."/>
            <person name="Jenkins J."/>
            <person name="Williams M."/>
            <person name="Shu S."/>
            <person name="Plott C."/>
            <person name="Barry K."/>
            <person name="Rajasekar S."/>
            <person name="Grimwood J."/>
            <person name="Han X."/>
            <person name="Sun S."/>
            <person name="Hou Z."/>
            <person name="He W."/>
            <person name="Dai G."/>
            <person name="Sun C."/>
            <person name="Schmutz J."/>
            <person name="Leebens-Mack J.H."/>
            <person name="Li F.W."/>
            <person name="Wang L."/>
        </authorList>
    </citation>
    <scope>NUCLEOTIDE SEQUENCE [LARGE SCALE GENOMIC DNA]</scope>
    <source>
        <strain evidence="2">cv. PW_Plant_1</strain>
    </source>
</reference>
<accession>A0ACC2BTW7</accession>
<protein>
    <submittedName>
        <fullName evidence="1">Uncharacterized protein</fullName>
    </submittedName>
</protein>